<feature type="domain" description="Cyclic nucleotide-binding" evidence="4">
    <location>
        <begin position="34"/>
        <end position="82"/>
    </location>
</feature>
<dbReference type="GO" id="GO:0003677">
    <property type="term" value="F:DNA binding"/>
    <property type="evidence" value="ECO:0007669"/>
    <property type="project" value="UniProtKB-KW"/>
</dbReference>
<dbReference type="Gene3D" id="1.10.10.10">
    <property type="entry name" value="Winged helix-like DNA-binding domain superfamily/Winged helix DNA-binding domain"/>
    <property type="match status" value="1"/>
</dbReference>
<keyword evidence="1" id="KW-0805">Transcription regulation</keyword>
<keyword evidence="2" id="KW-0238">DNA-binding</keyword>
<dbReference type="PRINTS" id="PR00034">
    <property type="entry name" value="HTHCRP"/>
</dbReference>
<dbReference type="GO" id="GO:0003700">
    <property type="term" value="F:DNA-binding transcription factor activity"/>
    <property type="evidence" value="ECO:0007669"/>
    <property type="project" value="InterPro"/>
</dbReference>
<dbReference type="InterPro" id="IPR036388">
    <property type="entry name" value="WH-like_DNA-bd_sf"/>
</dbReference>
<dbReference type="Pfam" id="PF00027">
    <property type="entry name" value="cNMP_binding"/>
    <property type="match status" value="1"/>
</dbReference>
<evidence type="ECO:0000313" key="7">
    <source>
        <dbReference type="Proteomes" id="UP001055460"/>
    </source>
</evidence>
<dbReference type="SMART" id="SM00419">
    <property type="entry name" value="HTH_CRP"/>
    <property type="match status" value="1"/>
</dbReference>
<dbReference type="InterPro" id="IPR014710">
    <property type="entry name" value="RmlC-like_jellyroll"/>
</dbReference>
<dbReference type="PROSITE" id="PS00042">
    <property type="entry name" value="HTH_CRP_1"/>
    <property type="match status" value="1"/>
</dbReference>
<dbReference type="EMBL" id="CP098809">
    <property type="protein sequence ID" value="USJ27811.1"/>
    <property type="molecule type" value="Genomic_DNA"/>
</dbReference>
<dbReference type="PROSITE" id="PS51063">
    <property type="entry name" value="HTH_CRP_2"/>
    <property type="match status" value="1"/>
</dbReference>
<keyword evidence="6" id="KW-0614">Plasmid</keyword>
<gene>
    <name evidence="6" type="ORF">NE863_28405</name>
</gene>
<dbReference type="Pfam" id="PF13545">
    <property type="entry name" value="HTH_Crp_2"/>
    <property type="match status" value="1"/>
</dbReference>
<proteinExistence type="predicted"/>
<feature type="domain" description="HTH crp-type" evidence="5">
    <location>
        <begin position="137"/>
        <end position="207"/>
    </location>
</feature>
<dbReference type="Gene3D" id="2.60.120.10">
    <property type="entry name" value="Jelly Rolls"/>
    <property type="match status" value="1"/>
</dbReference>
<name>A0A9Q8YFX3_ENSAD</name>
<dbReference type="PROSITE" id="PS50042">
    <property type="entry name" value="CNMP_BINDING_3"/>
    <property type="match status" value="1"/>
</dbReference>
<dbReference type="InterPro" id="IPR018490">
    <property type="entry name" value="cNMP-bd_dom_sf"/>
</dbReference>
<dbReference type="InterPro" id="IPR000595">
    <property type="entry name" value="cNMP-bd_dom"/>
</dbReference>
<dbReference type="SUPFAM" id="SSF51206">
    <property type="entry name" value="cAMP-binding domain-like"/>
    <property type="match status" value="1"/>
</dbReference>
<evidence type="ECO:0000256" key="3">
    <source>
        <dbReference type="ARBA" id="ARBA00023163"/>
    </source>
</evidence>
<dbReference type="InterPro" id="IPR012318">
    <property type="entry name" value="HTH_CRP"/>
</dbReference>
<dbReference type="SMART" id="SM00100">
    <property type="entry name" value="cNMP"/>
    <property type="match status" value="1"/>
</dbReference>
<dbReference type="Proteomes" id="UP001055460">
    <property type="component" value="Plasmid pB"/>
</dbReference>
<reference evidence="6" key="1">
    <citation type="submission" date="2022-06" db="EMBL/GenBank/DDBJ databases">
        <title>Physiological and biochemical characterization and genomic elucidation of a strain of the genus Ensifer adhaerens M8 that combines arsenic oxidation and chromium reduction.</title>
        <authorList>
            <person name="Li X."/>
            <person name="Yu c."/>
        </authorList>
    </citation>
    <scope>NUCLEOTIDE SEQUENCE</scope>
    <source>
        <strain evidence="6">M8</strain>
        <plasmid evidence="6">pB</plasmid>
    </source>
</reference>
<evidence type="ECO:0000259" key="5">
    <source>
        <dbReference type="PROSITE" id="PS51063"/>
    </source>
</evidence>
<accession>A0A9Q8YFX3</accession>
<evidence type="ECO:0000259" key="4">
    <source>
        <dbReference type="PROSITE" id="PS50042"/>
    </source>
</evidence>
<dbReference type="CDD" id="cd00092">
    <property type="entry name" value="HTH_CRP"/>
    <property type="match status" value="1"/>
</dbReference>
<dbReference type="InterPro" id="IPR036390">
    <property type="entry name" value="WH_DNA-bd_sf"/>
</dbReference>
<sequence>MHASTASIASSFGFNAAASLVGRSFARPRPVAFYDAETEIYAQGELAGALYRIEYGAVRIFRLLADGRRQVVAFHVAGETFGFEARTMRSFFAESIAPTGLTILTFEERGRCSSELMALALECMVRAQEHLLVVGKQSALEKVAVFLVDLFERQGANGTIDLPMTRTDIGDYLGLTIETVSRSFSKLRSMGVIRLKSARAVEVLNLTKLRLMSE</sequence>
<evidence type="ECO:0000313" key="6">
    <source>
        <dbReference type="EMBL" id="USJ27811.1"/>
    </source>
</evidence>
<organism evidence="6 7">
    <name type="scientific">Ensifer adhaerens</name>
    <name type="common">Sinorhizobium morelense</name>
    <dbReference type="NCBI Taxonomy" id="106592"/>
    <lineage>
        <taxon>Bacteria</taxon>
        <taxon>Pseudomonadati</taxon>
        <taxon>Pseudomonadota</taxon>
        <taxon>Alphaproteobacteria</taxon>
        <taxon>Hyphomicrobiales</taxon>
        <taxon>Rhizobiaceae</taxon>
        <taxon>Sinorhizobium/Ensifer group</taxon>
        <taxon>Ensifer</taxon>
    </lineage>
</organism>
<dbReference type="AlphaFoldDB" id="A0A9Q8YFX3"/>
<keyword evidence="3" id="KW-0804">Transcription</keyword>
<dbReference type="InterPro" id="IPR018335">
    <property type="entry name" value="Tscrpt_reg_HTH_Crp-type_CS"/>
</dbReference>
<evidence type="ECO:0000256" key="1">
    <source>
        <dbReference type="ARBA" id="ARBA00023015"/>
    </source>
</evidence>
<dbReference type="SUPFAM" id="SSF46785">
    <property type="entry name" value="Winged helix' DNA-binding domain"/>
    <property type="match status" value="1"/>
</dbReference>
<dbReference type="CDD" id="cd00038">
    <property type="entry name" value="CAP_ED"/>
    <property type="match status" value="1"/>
</dbReference>
<geneLocation type="plasmid" evidence="6 7">
    <name>pB</name>
</geneLocation>
<protein>
    <submittedName>
        <fullName evidence="6">Helix-turn-helix domain-containing protein</fullName>
    </submittedName>
</protein>
<dbReference type="RefSeq" id="WP_252161275.1">
    <property type="nucleotide sequence ID" value="NZ_CP098809.1"/>
</dbReference>
<evidence type="ECO:0000256" key="2">
    <source>
        <dbReference type="ARBA" id="ARBA00023125"/>
    </source>
</evidence>